<reference evidence="1 2" key="1">
    <citation type="journal article" date="2019" name="Nat. Ecol. Evol.">
        <title>Megaphylogeny resolves global patterns of mushroom evolution.</title>
        <authorList>
            <person name="Varga T."/>
            <person name="Krizsan K."/>
            <person name="Foldi C."/>
            <person name="Dima B."/>
            <person name="Sanchez-Garcia M."/>
            <person name="Sanchez-Ramirez S."/>
            <person name="Szollosi G.J."/>
            <person name="Szarkandi J.G."/>
            <person name="Papp V."/>
            <person name="Albert L."/>
            <person name="Andreopoulos W."/>
            <person name="Angelini C."/>
            <person name="Antonin V."/>
            <person name="Barry K.W."/>
            <person name="Bougher N.L."/>
            <person name="Buchanan P."/>
            <person name="Buyck B."/>
            <person name="Bense V."/>
            <person name="Catcheside P."/>
            <person name="Chovatia M."/>
            <person name="Cooper J."/>
            <person name="Damon W."/>
            <person name="Desjardin D."/>
            <person name="Finy P."/>
            <person name="Geml J."/>
            <person name="Haridas S."/>
            <person name="Hughes K."/>
            <person name="Justo A."/>
            <person name="Karasinski D."/>
            <person name="Kautmanova I."/>
            <person name="Kiss B."/>
            <person name="Kocsube S."/>
            <person name="Kotiranta H."/>
            <person name="LaButti K.M."/>
            <person name="Lechner B.E."/>
            <person name="Liimatainen K."/>
            <person name="Lipzen A."/>
            <person name="Lukacs Z."/>
            <person name="Mihaltcheva S."/>
            <person name="Morgado L.N."/>
            <person name="Niskanen T."/>
            <person name="Noordeloos M.E."/>
            <person name="Ohm R.A."/>
            <person name="Ortiz-Santana B."/>
            <person name="Ovrebo C."/>
            <person name="Racz N."/>
            <person name="Riley R."/>
            <person name="Savchenko A."/>
            <person name="Shiryaev A."/>
            <person name="Soop K."/>
            <person name="Spirin V."/>
            <person name="Szebenyi C."/>
            <person name="Tomsovsky M."/>
            <person name="Tulloss R.E."/>
            <person name="Uehling J."/>
            <person name="Grigoriev I.V."/>
            <person name="Vagvolgyi C."/>
            <person name="Papp T."/>
            <person name="Martin F.M."/>
            <person name="Miettinen O."/>
            <person name="Hibbett D.S."/>
            <person name="Nagy L.G."/>
        </authorList>
    </citation>
    <scope>NUCLEOTIDE SEQUENCE [LARGE SCALE GENOMIC DNA]</scope>
    <source>
        <strain evidence="1 2">CBS 962.96</strain>
    </source>
</reference>
<accession>A0A4S8MQ39</accession>
<evidence type="ECO:0000313" key="2">
    <source>
        <dbReference type="Proteomes" id="UP000297245"/>
    </source>
</evidence>
<gene>
    <name evidence="1" type="ORF">K435DRAFT_850526</name>
</gene>
<dbReference type="EMBL" id="ML179052">
    <property type="protein sequence ID" value="THV04992.1"/>
    <property type="molecule type" value="Genomic_DNA"/>
</dbReference>
<protein>
    <submittedName>
        <fullName evidence="1">Uncharacterized protein</fullName>
    </submittedName>
</protein>
<sequence>MDTRVPVATGYHNALPSLSDALKINALIDSMTLRVTEDYSLSWIQEPLDHVDSLIQQMVKGLVAHKAITPTVWEMIDLSVPVLKLKHRIIQRNRDSDGCRPQGVYLR</sequence>
<keyword evidence="2" id="KW-1185">Reference proteome</keyword>
<organism evidence="1 2">
    <name type="scientific">Dendrothele bispora (strain CBS 962.96)</name>
    <dbReference type="NCBI Taxonomy" id="1314807"/>
    <lineage>
        <taxon>Eukaryota</taxon>
        <taxon>Fungi</taxon>
        <taxon>Dikarya</taxon>
        <taxon>Basidiomycota</taxon>
        <taxon>Agaricomycotina</taxon>
        <taxon>Agaricomycetes</taxon>
        <taxon>Agaricomycetidae</taxon>
        <taxon>Agaricales</taxon>
        <taxon>Agaricales incertae sedis</taxon>
        <taxon>Dendrothele</taxon>
    </lineage>
</organism>
<dbReference type="Proteomes" id="UP000297245">
    <property type="component" value="Unassembled WGS sequence"/>
</dbReference>
<name>A0A4S8MQ39_DENBC</name>
<dbReference type="AlphaFoldDB" id="A0A4S8MQ39"/>
<evidence type="ECO:0000313" key="1">
    <source>
        <dbReference type="EMBL" id="THV04992.1"/>
    </source>
</evidence>
<proteinExistence type="predicted"/>